<dbReference type="GO" id="GO:1901135">
    <property type="term" value="P:carbohydrate derivative metabolic process"/>
    <property type="evidence" value="ECO:0007669"/>
    <property type="project" value="InterPro"/>
</dbReference>
<feature type="region of interest" description="Disordered" evidence="1">
    <location>
        <begin position="213"/>
        <end position="240"/>
    </location>
</feature>
<feature type="domain" description="SIS" evidence="2">
    <location>
        <begin position="32"/>
        <end position="192"/>
    </location>
</feature>
<dbReference type="PROSITE" id="PS51464">
    <property type="entry name" value="SIS"/>
    <property type="match status" value="1"/>
</dbReference>
<evidence type="ECO:0000256" key="1">
    <source>
        <dbReference type="SAM" id="MobiDB-lite"/>
    </source>
</evidence>
<organism evidence="3">
    <name type="scientific">uncultured Thermomicrobiales bacterium</name>
    <dbReference type="NCBI Taxonomy" id="1645740"/>
    <lineage>
        <taxon>Bacteria</taxon>
        <taxon>Pseudomonadati</taxon>
        <taxon>Thermomicrobiota</taxon>
        <taxon>Thermomicrobia</taxon>
        <taxon>Thermomicrobiales</taxon>
        <taxon>environmental samples</taxon>
    </lineage>
</organism>
<dbReference type="Pfam" id="PF13580">
    <property type="entry name" value="SIS_2"/>
    <property type="match status" value="1"/>
</dbReference>
<dbReference type="InterPro" id="IPR050099">
    <property type="entry name" value="SIS_GmhA/DiaA_subfam"/>
</dbReference>
<sequence length="240" mass="25530">MTNDSMRHDLERYCRELADVTVAMPFDMLARAADTLLDCHRRGGTVFVLGNGGSAATASHFACDLAKGTRAEGVPAFRVFPLTDNVPLLTAWANDTSYELVFAEQLAALIRPGDVVVAISASGNSPNVLAAARVARAAGALTIALSGRDGGRLRPLADLTICAPSEAMEQVEDAHSIITHSLCVALRRRLRSGAALPLVEPVRREPRIRRGRAPLAVRGGTPPLTVAWDATETDSPVSDR</sequence>
<dbReference type="EMBL" id="CADCWN010000047">
    <property type="protein sequence ID" value="CAA9555233.1"/>
    <property type="molecule type" value="Genomic_DNA"/>
</dbReference>
<proteinExistence type="predicted"/>
<evidence type="ECO:0000313" key="3">
    <source>
        <dbReference type="EMBL" id="CAA9555233.1"/>
    </source>
</evidence>
<dbReference type="Gene3D" id="3.40.50.10490">
    <property type="entry name" value="Glucose-6-phosphate isomerase like protein, domain 1"/>
    <property type="match status" value="1"/>
</dbReference>
<protein>
    <recommendedName>
        <fullName evidence="2">SIS domain-containing protein</fullName>
    </recommendedName>
</protein>
<dbReference type="PANTHER" id="PTHR30390">
    <property type="entry name" value="SEDOHEPTULOSE 7-PHOSPHATE ISOMERASE / DNAA INITIATOR-ASSOCIATING FACTOR FOR REPLICATION INITIATION"/>
    <property type="match status" value="1"/>
</dbReference>
<evidence type="ECO:0000259" key="2">
    <source>
        <dbReference type="PROSITE" id="PS51464"/>
    </source>
</evidence>
<dbReference type="PANTHER" id="PTHR30390:SF8">
    <property type="entry name" value="SUGAR ISOMERASE (SIS)"/>
    <property type="match status" value="1"/>
</dbReference>
<name>A0A6J4USS1_9BACT</name>
<dbReference type="SUPFAM" id="SSF53697">
    <property type="entry name" value="SIS domain"/>
    <property type="match status" value="1"/>
</dbReference>
<dbReference type="InterPro" id="IPR001347">
    <property type="entry name" value="SIS_dom"/>
</dbReference>
<dbReference type="InterPro" id="IPR035461">
    <property type="entry name" value="GmhA/DiaA"/>
</dbReference>
<gene>
    <name evidence="3" type="ORF">AVDCRST_MAG18-626</name>
</gene>
<dbReference type="CDD" id="cd05006">
    <property type="entry name" value="SIS_GmhA"/>
    <property type="match status" value="1"/>
</dbReference>
<dbReference type="AlphaFoldDB" id="A0A6J4USS1"/>
<dbReference type="InterPro" id="IPR046348">
    <property type="entry name" value="SIS_dom_sf"/>
</dbReference>
<reference evidence="3" key="1">
    <citation type="submission" date="2020-02" db="EMBL/GenBank/DDBJ databases">
        <authorList>
            <person name="Meier V. D."/>
        </authorList>
    </citation>
    <scope>NUCLEOTIDE SEQUENCE</scope>
    <source>
        <strain evidence="3">AVDCRST_MAG18</strain>
    </source>
</reference>
<dbReference type="GO" id="GO:0097367">
    <property type="term" value="F:carbohydrate derivative binding"/>
    <property type="evidence" value="ECO:0007669"/>
    <property type="project" value="InterPro"/>
</dbReference>
<accession>A0A6J4USS1</accession>